<organism evidence="1 2">
    <name type="scientific">Spirosoma endbachense</name>
    <dbReference type="NCBI Taxonomy" id="2666025"/>
    <lineage>
        <taxon>Bacteria</taxon>
        <taxon>Pseudomonadati</taxon>
        <taxon>Bacteroidota</taxon>
        <taxon>Cytophagia</taxon>
        <taxon>Cytophagales</taxon>
        <taxon>Cytophagaceae</taxon>
        <taxon>Spirosoma</taxon>
    </lineage>
</organism>
<proteinExistence type="predicted"/>
<gene>
    <name evidence="1" type="ORF">GJR95_08545</name>
</gene>
<dbReference type="EMBL" id="CP045997">
    <property type="protein sequence ID" value="QHV95066.1"/>
    <property type="molecule type" value="Genomic_DNA"/>
</dbReference>
<name>A0A6P1VUK9_9BACT</name>
<dbReference type="AlphaFoldDB" id="A0A6P1VUK9"/>
<accession>A0A6P1VUK9</accession>
<sequence length="48" mass="5480">MIAPELHGLGVIVWGDLSFFKRDSQQATTGNRPVYEQQADWTGFVREQ</sequence>
<evidence type="ECO:0000313" key="1">
    <source>
        <dbReference type="EMBL" id="QHV95066.1"/>
    </source>
</evidence>
<dbReference type="Proteomes" id="UP000464577">
    <property type="component" value="Chromosome"/>
</dbReference>
<dbReference type="RefSeq" id="WP_162385481.1">
    <property type="nucleotide sequence ID" value="NZ_CP045997.1"/>
</dbReference>
<evidence type="ECO:0000313" key="2">
    <source>
        <dbReference type="Proteomes" id="UP000464577"/>
    </source>
</evidence>
<protein>
    <submittedName>
        <fullName evidence="1">Uncharacterized protein</fullName>
    </submittedName>
</protein>
<dbReference type="KEGG" id="senf:GJR95_08545"/>
<keyword evidence="2" id="KW-1185">Reference proteome</keyword>
<reference evidence="1 2" key="1">
    <citation type="submission" date="2019-11" db="EMBL/GenBank/DDBJ databases">
        <title>Spirosoma endbachense sp. nov., isolated from a natural salt meadow.</title>
        <authorList>
            <person name="Rojas J."/>
            <person name="Ambika Manirajan B."/>
            <person name="Ratering S."/>
            <person name="Suarez C."/>
            <person name="Geissler-Plaum R."/>
            <person name="Schnell S."/>
        </authorList>
    </citation>
    <scope>NUCLEOTIDE SEQUENCE [LARGE SCALE GENOMIC DNA]</scope>
    <source>
        <strain evidence="1 2">I-24</strain>
    </source>
</reference>